<protein>
    <submittedName>
        <fullName evidence="1">Tail protein</fullName>
    </submittedName>
</protein>
<reference evidence="1" key="1">
    <citation type="journal article" date="2021" name="Proc. Natl. Acad. Sci. U.S.A.">
        <title>A Catalog of Tens of Thousands of Viruses from Human Metagenomes Reveals Hidden Associations with Chronic Diseases.</title>
        <authorList>
            <person name="Tisza M.J."/>
            <person name="Buck C.B."/>
        </authorList>
    </citation>
    <scope>NUCLEOTIDE SEQUENCE</scope>
    <source>
        <strain evidence="1">CtkyY8</strain>
    </source>
</reference>
<proteinExistence type="predicted"/>
<sequence length="112" mass="12596">MQFNNHNFNEQFNGKNFFGNKIRKGISFAGFDFTSFQCGTAETGVMIQKINFFDLNNIELTSTTSLHGDGGKVLDKRYVPKTLSVSLYIEGGDYDGVVKIIDEIKARTQNIE</sequence>
<name>A0A8S5REW9_9VIRU</name>
<organism evidence="1">
    <name type="scientific">virus sp. ctkyY8</name>
    <dbReference type="NCBI Taxonomy" id="2827995"/>
    <lineage>
        <taxon>Viruses</taxon>
    </lineage>
</organism>
<accession>A0A8S5REW9</accession>
<evidence type="ECO:0000313" key="1">
    <source>
        <dbReference type="EMBL" id="DAE29524.1"/>
    </source>
</evidence>
<dbReference type="EMBL" id="BK059095">
    <property type="protein sequence ID" value="DAE29524.1"/>
    <property type="molecule type" value="Genomic_DNA"/>
</dbReference>